<feature type="transmembrane region" description="Helical" evidence="1">
    <location>
        <begin position="70"/>
        <end position="89"/>
    </location>
</feature>
<keyword evidence="1" id="KW-1133">Transmembrane helix</keyword>
<dbReference type="Pfam" id="PF03334">
    <property type="entry name" value="PhaG_MnhG_YufB"/>
    <property type="match status" value="1"/>
</dbReference>
<evidence type="ECO:0000313" key="2">
    <source>
        <dbReference type="EMBL" id="SIQ19055.1"/>
    </source>
</evidence>
<organism evidence="2 3">
    <name type="scientific">Alkalispirochaeta americana</name>
    <dbReference type="NCBI Taxonomy" id="159291"/>
    <lineage>
        <taxon>Bacteria</taxon>
        <taxon>Pseudomonadati</taxon>
        <taxon>Spirochaetota</taxon>
        <taxon>Spirochaetia</taxon>
        <taxon>Spirochaetales</taxon>
        <taxon>Spirochaetaceae</taxon>
        <taxon>Alkalispirochaeta</taxon>
    </lineage>
</organism>
<gene>
    <name evidence="2" type="ORF">SAMN05920897_10519</name>
</gene>
<protein>
    <submittedName>
        <fullName evidence="2">Multisubunit sodium/proton antiporter, MrpG subunit</fullName>
    </submittedName>
</protein>
<dbReference type="PANTHER" id="PTHR34703">
    <property type="entry name" value="ANTIPORTER SUBUNIT MNHG2-RELATED"/>
    <property type="match status" value="1"/>
</dbReference>
<proteinExistence type="predicted"/>
<evidence type="ECO:0000256" key="1">
    <source>
        <dbReference type="SAM" id="Phobius"/>
    </source>
</evidence>
<dbReference type="EMBL" id="FTMS01000005">
    <property type="protein sequence ID" value="SIQ19055.1"/>
    <property type="molecule type" value="Genomic_DNA"/>
</dbReference>
<keyword evidence="1" id="KW-0472">Membrane</keyword>
<dbReference type="AlphaFoldDB" id="A0A1N6QR61"/>
<feature type="transmembrane region" description="Helical" evidence="1">
    <location>
        <begin position="45"/>
        <end position="64"/>
    </location>
</feature>
<dbReference type="Proteomes" id="UP000186400">
    <property type="component" value="Unassembled WGS sequence"/>
</dbReference>
<dbReference type="InterPro" id="IPR005133">
    <property type="entry name" value="PhaG_MnhG_YufB"/>
</dbReference>
<keyword evidence="3" id="KW-1185">Reference proteome</keyword>
<dbReference type="PANTHER" id="PTHR34703:SF1">
    <property type="entry name" value="ANTIPORTER SUBUNIT MNHG2-RELATED"/>
    <property type="match status" value="1"/>
</dbReference>
<evidence type="ECO:0000313" key="3">
    <source>
        <dbReference type="Proteomes" id="UP000186400"/>
    </source>
</evidence>
<reference evidence="2 3" key="1">
    <citation type="submission" date="2017-01" db="EMBL/GenBank/DDBJ databases">
        <authorList>
            <person name="Mah S.A."/>
            <person name="Swanson W.J."/>
            <person name="Moy G.W."/>
            <person name="Vacquier V.D."/>
        </authorList>
    </citation>
    <scope>NUCLEOTIDE SEQUENCE [LARGE SCALE GENOMIC DNA]</scope>
    <source>
        <strain evidence="2 3">ASpG1</strain>
    </source>
</reference>
<dbReference type="RefSeq" id="WP_083943736.1">
    <property type="nucleotide sequence ID" value="NZ_FTMS01000005.1"/>
</dbReference>
<dbReference type="OrthoDB" id="9806575at2"/>
<sequence>MSVLDLVPLLGKTIMVLGLLITLFGVYAVLRLDGFYARVVVTSKVEALGFMTVIAGAILLSGFSPVSLKLLLILLFELLTVSAGAHAIVRSAWISGYRARTVTTREAPRD</sequence>
<dbReference type="STRING" id="159291.SAMN05920897_10519"/>
<dbReference type="GO" id="GO:0015385">
    <property type="term" value="F:sodium:proton antiporter activity"/>
    <property type="evidence" value="ECO:0007669"/>
    <property type="project" value="TreeGrafter"/>
</dbReference>
<name>A0A1N6QR61_9SPIO</name>
<accession>A0A1N6QR61</accession>
<feature type="transmembrane region" description="Helical" evidence="1">
    <location>
        <begin position="14"/>
        <end position="33"/>
    </location>
</feature>
<keyword evidence="1" id="KW-0812">Transmembrane</keyword>